<dbReference type="EMBL" id="JBCGBO010000005">
    <property type="protein sequence ID" value="KAK9202214.1"/>
    <property type="molecule type" value="Genomic_DNA"/>
</dbReference>
<sequence>MKKEDVPDKSRTLSVDPNVPRWVCQNCRHFLCIVGVDSYADKYLNDSSRSTMHGSSIHASNSVLGSTRMDNSFVVLPKQRPQSHGVPPRPRGSAAQSEASQSGKAMDESFVVIYKSESASDGGGPQIPPPEGGTNGPMQPNNSGFHSTITVLKRAFEIATSQTQVEQPLCLECMRVLSDKLDKEVDDVTRDIEAYEACLQRLEGEARDVLSEADFLKEKLKIEEEERKLEAAIEETEKQNAEVNAELKELELKSKRFKELEERYWQEFNNFQFQLIAHQEERDAISSKIEVSQAHLELLKRTNVLNDAFPIWHDGEFGTINNFRLGRLPKIPVEWDEINAAWGQACLLLHTMCQYFRPKFPYPFFTSLCFLVIVDDTEVDECLDSTNGLDRVCLVYCLTMSDRGCLGNIATYLAIFRYRIKIIPMGSYPRIMDSNNNTYELFGPVNLFWSTRYDKAMTLFLSCLKDFAEFANSKDQENNIPPDKCFKLPYKIENDKVENYSITQSFNKQENWTKALKYTLCNLKWALFWFVGNTNFQPVSAMSSPAEVSAVGSLYAKRGADLKSVGRNLSKP</sequence>
<evidence type="ECO:0000256" key="3">
    <source>
        <dbReference type="SAM" id="MobiDB-lite"/>
    </source>
</evidence>
<feature type="coiled-coil region" evidence="2">
    <location>
        <begin position="185"/>
        <end position="263"/>
    </location>
</feature>
<dbReference type="Pfam" id="PF04111">
    <property type="entry name" value="APG6"/>
    <property type="match status" value="2"/>
</dbReference>
<keyword evidence="7" id="KW-1185">Reference proteome</keyword>
<name>A0AAP0MCU5_9ROSI</name>
<feature type="compositionally biased region" description="Polar residues" evidence="3">
    <location>
        <begin position="136"/>
        <end position="145"/>
    </location>
</feature>
<dbReference type="Proteomes" id="UP001428341">
    <property type="component" value="Unassembled WGS sequence"/>
</dbReference>
<dbReference type="InterPro" id="IPR040455">
    <property type="entry name" value="Atg6_BARA"/>
</dbReference>
<feature type="compositionally biased region" description="Low complexity" evidence="3">
    <location>
        <begin position="92"/>
        <end position="104"/>
    </location>
</feature>
<evidence type="ECO:0000259" key="5">
    <source>
        <dbReference type="Pfam" id="PF17675"/>
    </source>
</evidence>
<dbReference type="GO" id="GO:0000407">
    <property type="term" value="C:phagophore assembly site"/>
    <property type="evidence" value="ECO:0007669"/>
    <property type="project" value="TreeGrafter"/>
</dbReference>
<organism evidence="6 7">
    <name type="scientific">Citrus x changshan-huyou</name>
    <dbReference type="NCBI Taxonomy" id="2935761"/>
    <lineage>
        <taxon>Eukaryota</taxon>
        <taxon>Viridiplantae</taxon>
        <taxon>Streptophyta</taxon>
        <taxon>Embryophyta</taxon>
        <taxon>Tracheophyta</taxon>
        <taxon>Spermatophyta</taxon>
        <taxon>Magnoliopsida</taxon>
        <taxon>eudicotyledons</taxon>
        <taxon>Gunneridae</taxon>
        <taxon>Pentapetalae</taxon>
        <taxon>rosids</taxon>
        <taxon>malvids</taxon>
        <taxon>Sapindales</taxon>
        <taxon>Rutaceae</taxon>
        <taxon>Aurantioideae</taxon>
        <taxon>Citrus</taxon>
    </lineage>
</organism>
<feature type="region of interest" description="Disordered" evidence="3">
    <location>
        <begin position="78"/>
        <end position="105"/>
    </location>
</feature>
<dbReference type="GO" id="GO:0045324">
    <property type="term" value="P:late endosome to vacuole transport"/>
    <property type="evidence" value="ECO:0007669"/>
    <property type="project" value="TreeGrafter"/>
</dbReference>
<evidence type="ECO:0000313" key="6">
    <source>
        <dbReference type="EMBL" id="KAK9202214.1"/>
    </source>
</evidence>
<dbReference type="GO" id="GO:0006995">
    <property type="term" value="P:cellular response to nitrogen starvation"/>
    <property type="evidence" value="ECO:0007669"/>
    <property type="project" value="TreeGrafter"/>
</dbReference>
<gene>
    <name evidence="6" type="ORF">WN944_017424</name>
</gene>
<dbReference type="InterPro" id="IPR041691">
    <property type="entry name" value="Atg6/beclin_CC"/>
</dbReference>
<evidence type="ECO:0000256" key="2">
    <source>
        <dbReference type="SAM" id="Coils"/>
    </source>
</evidence>
<dbReference type="Pfam" id="PF17675">
    <property type="entry name" value="APG6_N"/>
    <property type="match status" value="1"/>
</dbReference>
<feature type="region of interest" description="Disordered" evidence="3">
    <location>
        <begin position="118"/>
        <end position="145"/>
    </location>
</feature>
<comment type="similarity">
    <text evidence="1">Belongs to the beclin family.</text>
</comment>
<comment type="caution">
    <text evidence="6">The sequence shown here is derived from an EMBL/GenBank/DDBJ whole genome shotgun (WGS) entry which is preliminary data.</text>
</comment>
<evidence type="ECO:0008006" key="8">
    <source>
        <dbReference type="Google" id="ProtNLM"/>
    </source>
</evidence>
<dbReference type="InterPro" id="IPR007243">
    <property type="entry name" value="Atg6/Beclin"/>
</dbReference>
<dbReference type="PANTHER" id="PTHR12768">
    <property type="entry name" value="BECLIN 1"/>
    <property type="match status" value="1"/>
</dbReference>
<dbReference type="AlphaFoldDB" id="A0AAP0MCU5"/>
<evidence type="ECO:0000313" key="7">
    <source>
        <dbReference type="Proteomes" id="UP001428341"/>
    </source>
</evidence>
<dbReference type="GO" id="GO:0034272">
    <property type="term" value="C:phosphatidylinositol 3-kinase complex, class III, type II"/>
    <property type="evidence" value="ECO:0007669"/>
    <property type="project" value="TreeGrafter"/>
</dbReference>
<proteinExistence type="inferred from homology"/>
<dbReference type="InterPro" id="IPR038274">
    <property type="entry name" value="Atg6/Beclin_C_sf"/>
</dbReference>
<evidence type="ECO:0000259" key="4">
    <source>
        <dbReference type="Pfam" id="PF04111"/>
    </source>
</evidence>
<dbReference type="GO" id="GO:0034271">
    <property type="term" value="C:phosphatidylinositol 3-kinase complex, class III, type I"/>
    <property type="evidence" value="ECO:0007669"/>
    <property type="project" value="TreeGrafter"/>
</dbReference>
<accession>A0AAP0MCU5</accession>
<keyword evidence="2" id="KW-0175">Coiled coil</keyword>
<feature type="domain" description="Atg6 BARA" evidence="4">
    <location>
        <begin position="299"/>
        <end position="360"/>
    </location>
</feature>
<feature type="domain" description="Atg6/beclin coiled-coil" evidence="5">
    <location>
        <begin position="168"/>
        <end position="296"/>
    </location>
</feature>
<dbReference type="GO" id="GO:0030674">
    <property type="term" value="F:protein-macromolecule adaptor activity"/>
    <property type="evidence" value="ECO:0007669"/>
    <property type="project" value="TreeGrafter"/>
</dbReference>
<dbReference type="PANTHER" id="PTHR12768:SF4">
    <property type="entry name" value="BECLIN-1"/>
    <property type="match status" value="1"/>
</dbReference>
<evidence type="ECO:0000256" key="1">
    <source>
        <dbReference type="ARBA" id="ARBA00005965"/>
    </source>
</evidence>
<dbReference type="GO" id="GO:0000045">
    <property type="term" value="P:autophagosome assembly"/>
    <property type="evidence" value="ECO:0007669"/>
    <property type="project" value="TreeGrafter"/>
</dbReference>
<reference evidence="6 7" key="1">
    <citation type="submission" date="2024-05" db="EMBL/GenBank/DDBJ databases">
        <title>Haplotype-resolved chromosome-level genome assembly of Huyou (Citrus changshanensis).</title>
        <authorList>
            <person name="Miao C."/>
            <person name="Chen W."/>
            <person name="Wu Y."/>
            <person name="Wang L."/>
            <person name="Zhao S."/>
            <person name="Grierson D."/>
            <person name="Xu C."/>
            <person name="Chen K."/>
        </authorList>
    </citation>
    <scope>NUCLEOTIDE SEQUENCE [LARGE SCALE GENOMIC DNA]</scope>
    <source>
        <strain evidence="6">01-14</strain>
        <tissue evidence="6">Leaf</tissue>
    </source>
</reference>
<dbReference type="Gene3D" id="6.10.250.3110">
    <property type="match status" value="1"/>
</dbReference>
<protein>
    <recommendedName>
        <fullName evidence="8">Beclin-1-like protein</fullName>
    </recommendedName>
</protein>
<feature type="domain" description="Atg6 BARA" evidence="4">
    <location>
        <begin position="409"/>
        <end position="530"/>
    </location>
</feature>
<dbReference type="GO" id="GO:0000423">
    <property type="term" value="P:mitophagy"/>
    <property type="evidence" value="ECO:0007669"/>
    <property type="project" value="TreeGrafter"/>
</dbReference>
<dbReference type="GO" id="GO:0043548">
    <property type="term" value="F:phosphatidylinositol 3-kinase binding"/>
    <property type="evidence" value="ECO:0007669"/>
    <property type="project" value="TreeGrafter"/>
</dbReference>
<dbReference type="Gene3D" id="1.10.418.40">
    <property type="entry name" value="Autophagy protein 6/Beclin 1"/>
    <property type="match status" value="2"/>
</dbReference>